<evidence type="ECO:0000256" key="7">
    <source>
        <dbReference type="ARBA" id="ARBA00022989"/>
    </source>
</evidence>
<dbReference type="Proteomes" id="UP001164390">
    <property type="component" value="Chromosome"/>
</dbReference>
<evidence type="ECO:0000256" key="8">
    <source>
        <dbReference type="ARBA" id="ARBA00023010"/>
    </source>
</evidence>
<keyword evidence="7 11" id="KW-1133">Transmembrane helix</keyword>
<dbReference type="PANTHER" id="PTHR33909">
    <property type="entry name" value="SEC TRANSLOCON ACCESSORY COMPLEX SUBUNIT YAJC"/>
    <property type="match status" value="1"/>
</dbReference>
<evidence type="ECO:0000256" key="1">
    <source>
        <dbReference type="ARBA" id="ARBA00004162"/>
    </source>
</evidence>
<keyword evidence="3" id="KW-0813">Transport</keyword>
<organism evidence="12 13">
    <name type="scientific">Solicola gregarius</name>
    <dbReference type="NCBI Taxonomy" id="2908642"/>
    <lineage>
        <taxon>Bacteria</taxon>
        <taxon>Bacillati</taxon>
        <taxon>Actinomycetota</taxon>
        <taxon>Actinomycetes</taxon>
        <taxon>Propionibacteriales</taxon>
        <taxon>Nocardioidaceae</taxon>
        <taxon>Solicola</taxon>
    </lineage>
</organism>
<dbReference type="GO" id="GO:0015031">
    <property type="term" value="P:protein transport"/>
    <property type="evidence" value="ECO:0007669"/>
    <property type="project" value="UniProtKB-KW"/>
</dbReference>
<gene>
    <name evidence="12" type="primary">yajC</name>
    <name evidence="12" type="ORF">L0C25_20075</name>
</gene>
<keyword evidence="8" id="KW-0811">Translocation</keyword>
<evidence type="ECO:0000313" key="13">
    <source>
        <dbReference type="Proteomes" id="UP001164390"/>
    </source>
</evidence>
<dbReference type="AlphaFoldDB" id="A0AA46TGK5"/>
<reference evidence="12" key="1">
    <citation type="submission" date="2022-01" db="EMBL/GenBank/DDBJ databases">
        <title>Nocardioidaceae gen. sp. A5X3R13.</title>
        <authorList>
            <person name="Lopez Marin M.A."/>
            <person name="Uhlik O."/>
        </authorList>
    </citation>
    <scope>NUCLEOTIDE SEQUENCE</scope>
    <source>
        <strain evidence="12">A5X3R13</strain>
    </source>
</reference>
<keyword evidence="13" id="KW-1185">Reference proteome</keyword>
<comment type="similarity">
    <text evidence="2">Belongs to the YajC family.</text>
</comment>
<evidence type="ECO:0000256" key="6">
    <source>
        <dbReference type="ARBA" id="ARBA00022927"/>
    </source>
</evidence>
<feature type="region of interest" description="Disordered" evidence="10">
    <location>
        <begin position="88"/>
        <end position="132"/>
    </location>
</feature>
<dbReference type="NCBIfam" id="TIGR00739">
    <property type="entry name" value="yajC"/>
    <property type="match status" value="1"/>
</dbReference>
<dbReference type="Pfam" id="PF02699">
    <property type="entry name" value="YajC"/>
    <property type="match status" value="1"/>
</dbReference>
<evidence type="ECO:0000256" key="5">
    <source>
        <dbReference type="ARBA" id="ARBA00022692"/>
    </source>
</evidence>
<accession>A0AA46TGK5</accession>
<dbReference type="SMART" id="SM01323">
    <property type="entry name" value="YajC"/>
    <property type="match status" value="1"/>
</dbReference>
<dbReference type="InterPro" id="IPR003849">
    <property type="entry name" value="Preprotein_translocase_YajC"/>
</dbReference>
<keyword evidence="5 11" id="KW-0812">Transmembrane</keyword>
<dbReference type="GO" id="GO:0005886">
    <property type="term" value="C:plasma membrane"/>
    <property type="evidence" value="ECO:0007669"/>
    <property type="project" value="UniProtKB-SubCell"/>
</dbReference>
<evidence type="ECO:0000256" key="11">
    <source>
        <dbReference type="SAM" id="Phobius"/>
    </source>
</evidence>
<name>A0AA46TGK5_9ACTN</name>
<evidence type="ECO:0000256" key="3">
    <source>
        <dbReference type="ARBA" id="ARBA00022448"/>
    </source>
</evidence>
<sequence>MTQEDLYALLPFVLLALVFWFLVFRPARKRQRETLQTQSSLEVGARVMLTSGIFGDVLSVGDSELEIEIAPGTVITVHRQAIGRVVTPDDATDDAALETRDADDSDADDVDDADDTAPTEQSEPELPTHEEK</sequence>
<evidence type="ECO:0000313" key="12">
    <source>
        <dbReference type="EMBL" id="UYM04803.1"/>
    </source>
</evidence>
<feature type="compositionally biased region" description="Acidic residues" evidence="10">
    <location>
        <begin position="103"/>
        <end position="117"/>
    </location>
</feature>
<evidence type="ECO:0000256" key="4">
    <source>
        <dbReference type="ARBA" id="ARBA00022475"/>
    </source>
</evidence>
<dbReference type="PRINTS" id="PR01853">
    <property type="entry name" value="YAJCTRNLCASE"/>
</dbReference>
<protein>
    <submittedName>
        <fullName evidence="12">Preprotein translocase subunit YajC</fullName>
    </submittedName>
</protein>
<proteinExistence type="inferred from homology"/>
<keyword evidence="9 11" id="KW-0472">Membrane</keyword>
<evidence type="ECO:0000256" key="2">
    <source>
        <dbReference type="ARBA" id="ARBA00006742"/>
    </source>
</evidence>
<keyword evidence="6" id="KW-0653">Protein transport</keyword>
<evidence type="ECO:0000256" key="10">
    <source>
        <dbReference type="SAM" id="MobiDB-lite"/>
    </source>
</evidence>
<evidence type="ECO:0000256" key="9">
    <source>
        <dbReference type="ARBA" id="ARBA00023136"/>
    </source>
</evidence>
<dbReference type="EMBL" id="CP094970">
    <property type="protein sequence ID" value="UYM04803.1"/>
    <property type="molecule type" value="Genomic_DNA"/>
</dbReference>
<dbReference type="KEGG" id="sgrg:L0C25_20075"/>
<feature type="transmembrane region" description="Helical" evidence="11">
    <location>
        <begin position="6"/>
        <end position="24"/>
    </location>
</feature>
<dbReference type="RefSeq" id="WP_271633563.1">
    <property type="nucleotide sequence ID" value="NZ_CP094970.1"/>
</dbReference>
<comment type="subcellular location">
    <subcellularLocation>
        <location evidence="1">Cell membrane</location>
        <topology evidence="1">Single-pass membrane protein</topology>
    </subcellularLocation>
</comment>
<dbReference type="PANTHER" id="PTHR33909:SF1">
    <property type="entry name" value="SEC TRANSLOCON ACCESSORY COMPLEX SUBUNIT YAJC"/>
    <property type="match status" value="1"/>
</dbReference>
<keyword evidence="4" id="KW-1003">Cell membrane</keyword>